<organism evidence="12 13">
    <name type="scientific">Domibacillus iocasae</name>
    <dbReference type="NCBI Taxonomy" id="1714016"/>
    <lineage>
        <taxon>Bacteria</taxon>
        <taxon>Bacillati</taxon>
        <taxon>Bacillota</taxon>
        <taxon>Bacilli</taxon>
        <taxon>Bacillales</taxon>
        <taxon>Bacillaceae</taxon>
        <taxon>Domibacillus</taxon>
    </lineage>
</organism>
<dbReference type="SUPFAM" id="SSF90123">
    <property type="entry name" value="ABC transporter transmembrane region"/>
    <property type="match status" value="1"/>
</dbReference>
<evidence type="ECO:0000313" key="12">
    <source>
        <dbReference type="EMBL" id="OES46664.1"/>
    </source>
</evidence>
<keyword evidence="7 9" id="KW-1133">Transmembrane helix</keyword>
<dbReference type="GO" id="GO:0005886">
    <property type="term" value="C:plasma membrane"/>
    <property type="evidence" value="ECO:0007669"/>
    <property type="project" value="UniProtKB-SubCell"/>
</dbReference>
<dbReference type="PROSITE" id="PS50893">
    <property type="entry name" value="ABC_TRANSPORTER_2"/>
    <property type="match status" value="1"/>
</dbReference>
<accession>A0A1E7DUD4</accession>
<dbReference type="STRING" id="1714016.BA724_00985"/>
<dbReference type="CDD" id="cd18585">
    <property type="entry name" value="ABC_6TM_CydC"/>
    <property type="match status" value="1"/>
</dbReference>
<dbReference type="PANTHER" id="PTHR43394:SF1">
    <property type="entry name" value="ATP-BINDING CASSETTE SUB-FAMILY B MEMBER 10, MITOCHONDRIAL"/>
    <property type="match status" value="1"/>
</dbReference>
<comment type="subcellular location">
    <subcellularLocation>
        <location evidence="1">Cell membrane</location>
        <topology evidence="1">Multi-pass membrane protein</topology>
    </subcellularLocation>
</comment>
<evidence type="ECO:0000256" key="6">
    <source>
        <dbReference type="ARBA" id="ARBA00022840"/>
    </source>
</evidence>
<proteinExistence type="predicted"/>
<dbReference type="Gene3D" id="3.40.50.300">
    <property type="entry name" value="P-loop containing nucleotide triphosphate hydrolases"/>
    <property type="match status" value="1"/>
</dbReference>
<evidence type="ECO:0000256" key="8">
    <source>
        <dbReference type="ARBA" id="ARBA00023136"/>
    </source>
</evidence>
<dbReference type="Pfam" id="PF00664">
    <property type="entry name" value="ABC_membrane"/>
    <property type="match status" value="1"/>
</dbReference>
<dbReference type="OrthoDB" id="9802264at2"/>
<keyword evidence="3" id="KW-1003">Cell membrane</keyword>
<evidence type="ECO:0000256" key="4">
    <source>
        <dbReference type="ARBA" id="ARBA00022692"/>
    </source>
</evidence>
<dbReference type="RefSeq" id="WP_069936827.1">
    <property type="nucleotide sequence ID" value="NZ_MAMP01000001.1"/>
</dbReference>
<feature type="transmembrane region" description="Helical" evidence="9">
    <location>
        <begin position="47"/>
        <end position="65"/>
    </location>
</feature>
<dbReference type="InterPro" id="IPR027417">
    <property type="entry name" value="P-loop_NTPase"/>
</dbReference>
<dbReference type="SUPFAM" id="SSF52540">
    <property type="entry name" value="P-loop containing nucleoside triphosphate hydrolases"/>
    <property type="match status" value="1"/>
</dbReference>
<evidence type="ECO:0000256" key="7">
    <source>
        <dbReference type="ARBA" id="ARBA00022989"/>
    </source>
</evidence>
<keyword evidence="8 9" id="KW-0472">Membrane</keyword>
<dbReference type="InterPro" id="IPR039421">
    <property type="entry name" value="Type_1_exporter"/>
</dbReference>
<sequence>MKRLVSIMMEEKRDIWLSVLFGVLAGLTSVALFGLSGFMISKSALQPPLYIITIMTALLKLFGAAKAGSRYAERYVSHRATFTILSNLRVSFYEKLEPLAPRIFGKYRSGDLLARIVGDVETLQNFFLRVFYPPLVLVIVFLSTIFFTLFYSVWIALVLFGGLVLTGFVIPGLLALRQRKIKQGVRERRSVFSTEVTELLYGFRDLKLHQKLDEKEEQLLHMADTYVQEQEKEGAQAAASQSLNAAAALGVAFVVLALGAYFVTIGELNGLFLAMLVMISLTIFDNSVPMAVFPAYLEDTRQASNRLFSVVDEEPPAPKIGTIERDDTFSIELKDVTFMYPGETRTALQNVSISIPAGSKTAIVGPSGSGKSTVMQLLLDMYTVNAGTILLDGNSIREIQAENIWSKTNVVLQANHFFYGTVRDNLQIARERLKDEEMKDVLRLVELPFTLDDPVLEKAENLSGGEKQRLAIARVLLKRAPVWLLDEPSSSLDVLTEQRIFDHLHEAAHKDTLVLVSHRLTGLEKMDQIVVMEHGHVVEAGTFNELMERKGYFYEMKQIEKSLLS</sequence>
<reference evidence="12 13" key="1">
    <citation type="submission" date="2016-06" db="EMBL/GenBank/DDBJ databases">
        <title>Domibacillus iocasae genome sequencing.</title>
        <authorList>
            <person name="Verma A."/>
            <person name="Pal Y."/>
            <person name="Ojha A.K."/>
            <person name="Krishnamurthi S."/>
        </authorList>
    </citation>
    <scope>NUCLEOTIDE SEQUENCE [LARGE SCALE GENOMIC DNA]</scope>
    <source>
        <strain evidence="12 13">DSM 29979</strain>
    </source>
</reference>
<dbReference type="PANTHER" id="PTHR43394">
    <property type="entry name" value="ATP-DEPENDENT PERMEASE MDL1, MITOCHONDRIAL"/>
    <property type="match status" value="1"/>
</dbReference>
<dbReference type="GO" id="GO:0016887">
    <property type="term" value="F:ATP hydrolysis activity"/>
    <property type="evidence" value="ECO:0007669"/>
    <property type="project" value="InterPro"/>
</dbReference>
<dbReference type="InterPro" id="IPR014223">
    <property type="entry name" value="ABC_CydC/D"/>
</dbReference>
<evidence type="ECO:0000256" key="1">
    <source>
        <dbReference type="ARBA" id="ARBA00004651"/>
    </source>
</evidence>
<dbReference type="FunFam" id="3.40.50.300:FF:000854">
    <property type="entry name" value="Multidrug ABC transporter ATP-binding protein"/>
    <property type="match status" value="1"/>
</dbReference>
<dbReference type="CDD" id="cd03228">
    <property type="entry name" value="ABCC_MRP_Like"/>
    <property type="match status" value="1"/>
</dbReference>
<dbReference type="InterPro" id="IPR003593">
    <property type="entry name" value="AAA+_ATPase"/>
</dbReference>
<feature type="transmembrane region" description="Helical" evidence="9">
    <location>
        <begin position="15"/>
        <end position="41"/>
    </location>
</feature>
<dbReference type="Pfam" id="PF00005">
    <property type="entry name" value="ABC_tran"/>
    <property type="match status" value="1"/>
</dbReference>
<feature type="transmembrane region" description="Helical" evidence="9">
    <location>
        <begin position="126"/>
        <end position="147"/>
    </location>
</feature>
<evidence type="ECO:0000256" key="3">
    <source>
        <dbReference type="ARBA" id="ARBA00022475"/>
    </source>
</evidence>
<evidence type="ECO:0000259" key="10">
    <source>
        <dbReference type="PROSITE" id="PS50893"/>
    </source>
</evidence>
<dbReference type="AlphaFoldDB" id="A0A1E7DUD4"/>
<keyword evidence="13" id="KW-1185">Reference proteome</keyword>
<dbReference type="GO" id="GO:0034775">
    <property type="term" value="P:glutathione transmembrane transport"/>
    <property type="evidence" value="ECO:0007669"/>
    <property type="project" value="InterPro"/>
</dbReference>
<dbReference type="GO" id="GO:0005524">
    <property type="term" value="F:ATP binding"/>
    <property type="evidence" value="ECO:0007669"/>
    <property type="project" value="UniProtKB-KW"/>
</dbReference>
<keyword evidence="4 9" id="KW-0812">Transmembrane</keyword>
<feature type="transmembrane region" description="Helical" evidence="9">
    <location>
        <begin position="245"/>
        <end position="265"/>
    </location>
</feature>
<comment type="caution">
    <text evidence="12">The sequence shown here is derived from an EMBL/GenBank/DDBJ whole genome shotgun (WGS) entry which is preliminary data.</text>
</comment>
<dbReference type="SMART" id="SM00382">
    <property type="entry name" value="AAA"/>
    <property type="match status" value="1"/>
</dbReference>
<keyword evidence="5" id="KW-0547">Nucleotide-binding</keyword>
<keyword evidence="6" id="KW-0067">ATP-binding</keyword>
<dbReference type="InterPro" id="IPR036640">
    <property type="entry name" value="ABC1_TM_sf"/>
</dbReference>
<feature type="domain" description="ABC transporter" evidence="10">
    <location>
        <begin position="331"/>
        <end position="559"/>
    </location>
</feature>
<keyword evidence="2" id="KW-0813">Transport</keyword>
<feature type="transmembrane region" description="Helical" evidence="9">
    <location>
        <begin position="153"/>
        <end position="176"/>
    </location>
</feature>
<dbReference type="InterPro" id="IPR003439">
    <property type="entry name" value="ABC_transporter-like_ATP-bd"/>
</dbReference>
<evidence type="ECO:0000256" key="5">
    <source>
        <dbReference type="ARBA" id="ARBA00022741"/>
    </source>
</evidence>
<dbReference type="GO" id="GO:0045454">
    <property type="term" value="P:cell redox homeostasis"/>
    <property type="evidence" value="ECO:0007669"/>
    <property type="project" value="InterPro"/>
</dbReference>
<evidence type="ECO:0000256" key="9">
    <source>
        <dbReference type="SAM" id="Phobius"/>
    </source>
</evidence>
<protein>
    <submittedName>
        <fullName evidence="12">Thiol reductant ABC exporter subunit CydC</fullName>
    </submittedName>
</protein>
<feature type="domain" description="ABC transmembrane type-1" evidence="11">
    <location>
        <begin position="16"/>
        <end position="285"/>
    </location>
</feature>
<dbReference type="Proteomes" id="UP000095658">
    <property type="component" value="Unassembled WGS sequence"/>
</dbReference>
<dbReference type="NCBIfam" id="TIGR02868">
    <property type="entry name" value="CydC"/>
    <property type="match status" value="1"/>
</dbReference>
<dbReference type="PROSITE" id="PS00211">
    <property type="entry name" value="ABC_TRANSPORTER_1"/>
    <property type="match status" value="1"/>
</dbReference>
<name>A0A1E7DUD4_9BACI</name>
<dbReference type="InterPro" id="IPR011527">
    <property type="entry name" value="ABC1_TM_dom"/>
</dbReference>
<gene>
    <name evidence="12" type="ORF">BA724_00985</name>
</gene>
<evidence type="ECO:0000256" key="2">
    <source>
        <dbReference type="ARBA" id="ARBA00022448"/>
    </source>
</evidence>
<dbReference type="Gene3D" id="1.20.1560.10">
    <property type="entry name" value="ABC transporter type 1, transmembrane domain"/>
    <property type="match status" value="1"/>
</dbReference>
<dbReference type="InterPro" id="IPR017871">
    <property type="entry name" value="ABC_transporter-like_CS"/>
</dbReference>
<feature type="transmembrane region" description="Helical" evidence="9">
    <location>
        <begin position="271"/>
        <end position="297"/>
    </location>
</feature>
<evidence type="ECO:0000259" key="11">
    <source>
        <dbReference type="PROSITE" id="PS50929"/>
    </source>
</evidence>
<evidence type="ECO:0000313" key="13">
    <source>
        <dbReference type="Proteomes" id="UP000095658"/>
    </source>
</evidence>
<dbReference type="PROSITE" id="PS50929">
    <property type="entry name" value="ABC_TM1F"/>
    <property type="match status" value="1"/>
</dbReference>
<dbReference type="GO" id="GO:0015421">
    <property type="term" value="F:ABC-type oligopeptide transporter activity"/>
    <property type="evidence" value="ECO:0007669"/>
    <property type="project" value="TreeGrafter"/>
</dbReference>
<dbReference type="EMBL" id="MAMP01000001">
    <property type="protein sequence ID" value="OES46664.1"/>
    <property type="molecule type" value="Genomic_DNA"/>
</dbReference>